<comment type="caution">
    <text evidence="8">The sequence shown here is derived from an EMBL/GenBank/DDBJ whole genome shotgun (WGS) entry which is preliminary data.</text>
</comment>
<dbReference type="InterPro" id="IPR013525">
    <property type="entry name" value="ABC2_TM"/>
</dbReference>
<dbReference type="Pfam" id="PF12698">
    <property type="entry name" value="ABC2_membrane_3"/>
    <property type="match status" value="1"/>
</dbReference>
<feature type="transmembrane region" description="Helical" evidence="6">
    <location>
        <begin position="369"/>
        <end position="391"/>
    </location>
</feature>
<reference evidence="8 9" key="1">
    <citation type="submission" date="2018-07" db="EMBL/GenBank/DDBJ databases">
        <title>Lottiidibacillus patelloidae gen. nov., sp. nov., isolated from the intestinal tract of a marine limpet and the reclassification of B. taeanensis BH030017T, B. algicola KMM 3737T and B. hwajinpoensis SW-72T as genus Lottiidibacillus.</title>
        <authorList>
            <person name="Liu R."/>
            <person name="Huang Z."/>
        </authorList>
    </citation>
    <scope>NUCLEOTIDE SEQUENCE [LARGE SCALE GENOMIC DNA]</scope>
    <source>
        <strain evidence="8 9">BH030017</strain>
    </source>
</reference>
<dbReference type="PANTHER" id="PTHR30294:SF29">
    <property type="entry name" value="MULTIDRUG ABC TRANSPORTER PERMEASE YBHS-RELATED"/>
    <property type="match status" value="1"/>
</dbReference>
<feature type="transmembrane region" description="Helical" evidence="6">
    <location>
        <begin position="227"/>
        <end position="257"/>
    </location>
</feature>
<feature type="transmembrane region" description="Helical" evidence="6">
    <location>
        <begin position="314"/>
        <end position="333"/>
    </location>
</feature>
<evidence type="ECO:0000313" key="8">
    <source>
        <dbReference type="EMBL" id="RBW69345.1"/>
    </source>
</evidence>
<comment type="subcellular location">
    <subcellularLocation>
        <location evidence="1">Cell membrane</location>
        <topology evidence="1">Multi-pass membrane protein</topology>
    </subcellularLocation>
</comment>
<feature type="transmembrane region" description="Helical" evidence="6">
    <location>
        <begin position="277"/>
        <end position="302"/>
    </location>
</feature>
<evidence type="ECO:0000256" key="6">
    <source>
        <dbReference type="SAM" id="Phobius"/>
    </source>
</evidence>
<dbReference type="AlphaFoldDB" id="A0A366XW16"/>
<evidence type="ECO:0000256" key="1">
    <source>
        <dbReference type="ARBA" id="ARBA00004651"/>
    </source>
</evidence>
<protein>
    <submittedName>
        <fullName evidence="8">ABC transporter permease</fullName>
    </submittedName>
</protein>
<dbReference type="EMBL" id="QOCW01000011">
    <property type="protein sequence ID" value="RBW69345.1"/>
    <property type="molecule type" value="Genomic_DNA"/>
</dbReference>
<evidence type="ECO:0000259" key="7">
    <source>
        <dbReference type="Pfam" id="PF12698"/>
    </source>
</evidence>
<keyword evidence="9" id="KW-1185">Reference proteome</keyword>
<evidence type="ECO:0000256" key="3">
    <source>
        <dbReference type="ARBA" id="ARBA00022692"/>
    </source>
</evidence>
<keyword evidence="4 6" id="KW-1133">Transmembrane helix</keyword>
<feature type="transmembrane region" description="Helical" evidence="6">
    <location>
        <begin position="21"/>
        <end position="42"/>
    </location>
</feature>
<feature type="domain" description="ABC-2 type transporter transmembrane" evidence="7">
    <location>
        <begin position="19"/>
        <end position="388"/>
    </location>
</feature>
<organism evidence="8 9">
    <name type="scientific">Bacillus taeanensis</name>
    <dbReference type="NCBI Taxonomy" id="273032"/>
    <lineage>
        <taxon>Bacteria</taxon>
        <taxon>Bacillati</taxon>
        <taxon>Bacillota</taxon>
        <taxon>Bacilli</taxon>
        <taxon>Bacillales</taxon>
        <taxon>Bacillaceae</taxon>
        <taxon>Bacillus</taxon>
    </lineage>
</organism>
<dbReference type="GO" id="GO:0005886">
    <property type="term" value="C:plasma membrane"/>
    <property type="evidence" value="ECO:0007669"/>
    <property type="project" value="UniProtKB-SubCell"/>
</dbReference>
<sequence length="417" mass="46520">MNKFLTVLFHTYITRIKMKSFIITTLITILFLFGVVNLPTIINTFDDNKQDKIAVLDQTNELFEPLREQLKTNENLELVDYKKSEAEAKEEVEKEVYKGYFILSYSEDGLPKGTYKSSIVAEQTAVSELEQALQQVKAMLVTHQLGLDSAALAKIYEPVSFKAEALQKGAKTEEELDQARVVVYILLFLLYISVMFYGTMIATEVATEKSSRVMEILISSVSPVKQMFGKIFGVALVGLTQYLLILLGGFLAVQSVLRKESESSDFLIFLNFDELPVLVIVYAVVFFLLGYLLFATLFAMLGSLVTRVEEVNQLVSPVTMIVVAAFIIAMFGLGNPNSPIITITSFIPFFTPMIMFLRIGMLNISSWEIGLSIGLLILTIVLLGIIGAKIYRGGVLLYGKSASLKDIKRALLLAKRE</sequence>
<dbReference type="OrthoDB" id="9768837at2"/>
<dbReference type="RefSeq" id="WP_113806317.1">
    <property type="nucleotide sequence ID" value="NZ_QOCW01000011.1"/>
</dbReference>
<evidence type="ECO:0000313" key="9">
    <source>
        <dbReference type="Proteomes" id="UP000253314"/>
    </source>
</evidence>
<evidence type="ECO:0000256" key="5">
    <source>
        <dbReference type="ARBA" id="ARBA00023136"/>
    </source>
</evidence>
<proteinExistence type="predicted"/>
<feature type="transmembrane region" description="Helical" evidence="6">
    <location>
        <begin position="339"/>
        <end position="357"/>
    </location>
</feature>
<dbReference type="GO" id="GO:0140359">
    <property type="term" value="F:ABC-type transporter activity"/>
    <property type="evidence" value="ECO:0007669"/>
    <property type="project" value="InterPro"/>
</dbReference>
<dbReference type="InterPro" id="IPR051449">
    <property type="entry name" value="ABC-2_transporter_component"/>
</dbReference>
<keyword evidence="2" id="KW-1003">Cell membrane</keyword>
<feature type="transmembrane region" description="Helical" evidence="6">
    <location>
        <begin position="181"/>
        <end position="206"/>
    </location>
</feature>
<accession>A0A366XW16</accession>
<gene>
    <name evidence="8" type="ORF">DS031_11960</name>
</gene>
<keyword evidence="3 6" id="KW-0812">Transmembrane</keyword>
<keyword evidence="5 6" id="KW-0472">Membrane</keyword>
<evidence type="ECO:0000256" key="2">
    <source>
        <dbReference type="ARBA" id="ARBA00022475"/>
    </source>
</evidence>
<evidence type="ECO:0000256" key="4">
    <source>
        <dbReference type="ARBA" id="ARBA00022989"/>
    </source>
</evidence>
<dbReference type="Proteomes" id="UP000253314">
    <property type="component" value="Unassembled WGS sequence"/>
</dbReference>
<name>A0A366XW16_9BACI</name>
<dbReference type="PANTHER" id="PTHR30294">
    <property type="entry name" value="MEMBRANE COMPONENT OF ABC TRANSPORTER YHHJ-RELATED"/>
    <property type="match status" value="1"/>
</dbReference>